<evidence type="ECO:0000256" key="2">
    <source>
        <dbReference type="ARBA" id="ARBA00022448"/>
    </source>
</evidence>
<evidence type="ECO:0000256" key="5">
    <source>
        <dbReference type="ARBA" id="ARBA00022840"/>
    </source>
</evidence>
<dbReference type="Proteomes" id="UP000297890">
    <property type="component" value="Unassembled WGS sequence"/>
</dbReference>
<feature type="domain" description="ABC transporter" evidence="6">
    <location>
        <begin position="6"/>
        <end position="228"/>
    </location>
</feature>
<evidence type="ECO:0000256" key="3">
    <source>
        <dbReference type="ARBA" id="ARBA00022458"/>
    </source>
</evidence>
<proteinExistence type="inferred from homology"/>
<dbReference type="SUPFAM" id="SSF52540">
    <property type="entry name" value="P-loop containing nucleoside triphosphate hydrolases"/>
    <property type="match status" value="1"/>
</dbReference>
<name>A0A4Z0F9R7_9GAMM</name>
<evidence type="ECO:0000259" key="6">
    <source>
        <dbReference type="PROSITE" id="PS50893"/>
    </source>
</evidence>
<evidence type="ECO:0000313" key="8">
    <source>
        <dbReference type="Proteomes" id="UP000297890"/>
    </source>
</evidence>
<protein>
    <submittedName>
        <fullName evidence="7">ABC transporter ATP-binding protein</fullName>
    </submittedName>
</protein>
<dbReference type="InterPro" id="IPR050763">
    <property type="entry name" value="ABC_transporter_ATP-binding"/>
</dbReference>
<dbReference type="PANTHER" id="PTHR42711">
    <property type="entry name" value="ABC TRANSPORTER ATP-BINDING PROTEIN"/>
    <property type="match status" value="1"/>
</dbReference>
<dbReference type="PANTHER" id="PTHR42711:SF5">
    <property type="entry name" value="ABC TRANSPORTER ATP-BINDING PROTEIN NATA"/>
    <property type="match status" value="1"/>
</dbReference>
<dbReference type="GO" id="GO:0016887">
    <property type="term" value="F:ATP hydrolysis activity"/>
    <property type="evidence" value="ECO:0007669"/>
    <property type="project" value="InterPro"/>
</dbReference>
<keyword evidence="4" id="KW-0547">Nucleotide-binding</keyword>
<reference evidence="7 8" key="1">
    <citation type="journal article" date="2019" name="ISME J.">
        <title>Candidatus Macondimonas diazotrophica, a novel gammaproteobacterial genus dominating crude-oil-contaminated coastal sediments.</title>
        <authorList>
            <person name="Karthikeyan S."/>
            <person name="Konstantinidis K."/>
        </authorList>
    </citation>
    <scope>NUCLEOTIDE SEQUENCE [LARGE SCALE GENOMIC DNA]</scope>
    <source>
        <strain evidence="7 8">KTK01</strain>
    </source>
</reference>
<evidence type="ECO:0000256" key="1">
    <source>
        <dbReference type="ARBA" id="ARBA00005417"/>
    </source>
</evidence>
<dbReference type="RefSeq" id="WP_135282051.1">
    <property type="nucleotide sequence ID" value="NZ_SRIO01000010.1"/>
</dbReference>
<dbReference type="Pfam" id="PF00005">
    <property type="entry name" value="ABC_tran"/>
    <property type="match status" value="1"/>
</dbReference>
<dbReference type="GO" id="GO:0005524">
    <property type="term" value="F:ATP binding"/>
    <property type="evidence" value="ECO:0007669"/>
    <property type="project" value="UniProtKB-KW"/>
</dbReference>
<organism evidence="7 8">
    <name type="scientific">Candidatus Macondimonas diazotrophica</name>
    <dbReference type="NCBI Taxonomy" id="2305248"/>
    <lineage>
        <taxon>Bacteria</taxon>
        <taxon>Pseudomonadati</taxon>
        <taxon>Pseudomonadota</taxon>
        <taxon>Gammaproteobacteria</taxon>
        <taxon>Chromatiales</taxon>
        <taxon>Ectothiorhodospiraceae</taxon>
        <taxon>Candidatus Macondimonas</taxon>
    </lineage>
</organism>
<dbReference type="OrthoDB" id="9781337at2"/>
<dbReference type="SMART" id="SM00382">
    <property type="entry name" value="AAA"/>
    <property type="match status" value="1"/>
</dbReference>
<comment type="similarity">
    <text evidence="1">Belongs to the ABC transporter superfamily.</text>
</comment>
<keyword evidence="5 7" id="KW-0067">ATP-binding</keyword>
<dbReference type="Gene3D" id="3.40.50.300">
    <property type="entry name" value="P-loop containing nucleotide triphosphate hydrolases"/>
    <property type="match status" value="1"/>
</dbReference>
<dbReference type="EMBL" id="SRIO01000010">
    <property type="protein sequence ID" value="TFZ82345.1"/>
    <property type="molecule type" value="Genomic_DNA"/>
</dbReference>
<keyword evidence="2" id="KW-0813">Transport</keyword>
<accession>A0A4Z0F9R7</accession>
<dbReference type="InterPro" id="IPR027417">
    <property type="entry name" value="P-loop_NTPase"/>
</dbReference>
<dbReference type="AlphaFoldDB" id="A0A4Z0F9R7"/>
<evidence type="ECO:0000313" key="7">
    <source>
        <dbReference type="EMBL" id="TFZ82345.1"/>
    </source>
</evidence>
<comment type="caution">
    <text evidence="7">The sequence shown here is derived from an EMBL/GenBank/DDBJ whole genome shotgun (WGS) entry which is preliminary data.</text>
</comment>
<dbReference type="InterPro" id="IPR017871">
    <property type="entry name" value="ABC_transporter-like_CS"/>
</dbReference>
<keyword evidence="3" id="KW-0536">Nodulation</keyword>
<dbReference type="PROSITE" id="PS00211">
    <property type="entry name" value="ABC_TRANSPORTER_1"/>
    <property type="match status" value="1"/>
</dbReference>
<evidence type="ECO:0000256" key="4">
    <source>
        <dbReference type="ARBA" id="ARBA00022741"/>
    </source>
</evidence>
<gene>
    <name evidence="7" type="ORF">E4680_08880</name>
</gene>
<keyword evidence="8" id="KW-1185">Reference proteome</keyword>
<dbReference type="PROSITE" id="PS50893">
    <property type="entry name" value="ABC_TRANSPORTER_2"/>
    <property type="match status" value="1"/>
</dbReference>
<sequence>MPAALLEVRELIKDYGAKRAVDGVSFSVPEGRCFGLLGPNGAGKTTTVEILEGITTPSSGEIRFRGAPVDRDYPEQIGLMFQSTALQDFLTVREALETFGHLYRRRTEFDELVRRCALGDFLDQYANTLSGGQRQRVLLAIALANRPALLFLDEPTTGLDPQARRRFWALIREIKTAGSTIVLTTHYLEEAHALCDEIAIMDHGRIIAQGRPATLLADHFDESILILPPDQAPALARAGLTTQETLHGLELATHTVNETLRRLLDADADLSGLRVRTPTLEDLFLELTGQELRG</sequence>
<dbReference type="InterPro" id="IPR003439">
    <property type="entry name" value="ABC_transporter-like_ATP-bd"/>
</dbReference>
<dbReference type="InterPro" id="IPR003593">
    <property type="entry name" value="AAA+_ATPase"/>
</dbReference>